<dbReference type="EMBL" id="BGPR01004873">
    <property type="protein sequence ID" value="GBN04318.1"/>
    <property type="molecule type" value="Genomic_DNA"/>
</dbReference>
<evidence type="ECO:0000313" key="2">
    <source>
        <dbReference type="Proteomes" id="UP000499080"/>
    </source>
</evidence>
<organism evidence="1 2">
    <name type="scientific">Araneus ventricosus</name>
    <name type="common">Orbweaver spider</name>
    <name type="synonym">Epeira ventricosa</name>
    <dbReference type="NCBI Taxonomy" id="182803"/>
    <lineage>
        <taxon>Eukaryota</taxon>
        <taxon>Metazoa</taxon>
        <taxon>Ecdysozoa</taxon>
        <taxon>Arthropoda</taxon>
        <taxon>Chelicerata</taxon>
        <taxon>Arachnida</taxon>
        <taxon>Araneae</taxon>
        <taxon>Araneomorphae</taxon>
        <taxon>Entelegynae</taxon>
        <taxon>Araneoidea</taxon>
        <taxon>Araneidae</taxon>
        <taxon>Araneus</taxon>
    </lineage>
</organism>
<name>A0A4Y2KPY0_ARAVE</name>
<protein>
    <submittedName>
        <fullName evidence="1">Uncharacterized protein</fullName>
    </submittedName>
</protein>
<dbReference type="Proteomes" id="UP000499080">
    <property type="component" value="Unassembled WGS sequence"/>
</dbReference>
<proteinExistence type="predicted"/>
<gene>
    <name evidence="1" type="ORF">AVEN_233637_1</name>
</gene>
<reference evidence="1 2" key="1">
    <citation type="journal article" date="2019" name="Sci. Rep.">
        <title>Orb-weaving spider Araneus ventricosus genome elucidates the spidroin gene catalogue.</title>
        <authorList>
            <person name="Kono N."/>
            <person name="Nakamura H."/>
            <person name="Ohtoshi R."/>
            <person name="Moran D.A.P."/>
            <person name="Shinohara A."/>
            <person name="Yoshida Y."/>
            <person name="Fujiwara M."/>
            <person name="Mori M."/>
            <person name="Tomita M."/>
            <person name="Arakawa K."/>
        </authorList>
    </citation>
    <scope>NUCLEOTIDE SEQUENCE [LARGE SCALE GENOMIC DNA]</scope>
</reference>
<sequence length="88" mass="9753">MFSLLSPGIYTPLPPPARYATGRRSNAILLVRCPQPMSTDSPIGFRVYKDRRGRVKPSSGVFDSSPSILVLVWCQSLKRWTPSQVSSS</sequence>
<keyword evidence="2" id="KW-1185">Reference proteome</keyword>
<comment type="caution">
    <text evidence="1">The sequence shown here is derived from an EMBL/GenBank/DDBJ whole genome shotgun (WGS) entry which is preliminary data.</text>
</comment>
<accession>A0A4Y2KPY0</accession>
<dbReference type="AlphaFoldDB" id="A0A4Y2KPY0"/>
<evidence type="ECO:0000313" key="1">
    <source>
        <dbReference type="EMBL" id="GBN04318.1"/>
    </source>
</evidence>